<keyword evidence="1" id="KW-0812">Transmembrane</keyword>
<accession>A0A427KG26</accession>
<comment type="caution">
    <text evidence="2">The sequence shown here is derived from an EMBL/GenBank/DDBJ whole genome shotgun (WGS) entry which is preliminary data.</text>
</comment>
<dbReference type="RefSeq" id="WP_125366404.1">
    <property type="nucleotide sequence ID" value="NZ_RHWT01000040.1"/>
</dbReference>
<name>A0A427KG26_ENTCL</name>
<protein>
    <submittedName>
        <fullName evidence="2">DUF4225 domain-containing protein</fullName>
    </submittedName>
</protein>
<dbReference type="InterPro" id="IPR025320">
    <property type="entry name" value="DUF4225"/>
</dbReference>
<feature type="transmembrane region" description="Helical" evidence="1">
    <location>
        <begin position="196"/>
        <end position="215"/>
    </location>
</feature>
<organism evidence="2 3">
    <name type="scientific">Enterobacter cloacae</name>
    <dbReference type="NCBI Taxonomy" id="550"/>
    <lineage>
        <taxon>Bacteria</taxon>
        <taxon>Pseudomonadati</taxon>
        <taxon>Pseudomonadota</taxon>
        <taxon>Gammaproteobacteria</taxon>
        <taxon>Enterobacterales</taxon>
        <taxon>Enterobacteriaceae</taxon>
        <taxon>Enterobacter</taxon>
        <taxon>Enterobacter cloacae complex</taxon>
    </lineage>
</organism>
<keyword evidence="1" id="KW-0472">Membrane</keyword>
<evidence type="ECO:0000313" key="3">
    <source>
        <dbReference type="Proteomes" id="UP000275321"/>
    </source>
</evidence>
<evidence type="ECO:0000313" key="2">
    <source>
        <dbReference type="EMBL" id="RSB27191.1"/>
    </source>
</evidence>
<keyword evidence="1" id="KW-1133">Transmembrane helix</keyword>
<feature type="transmembrane region" description="Helical" evidence="1">
    <location>
        <begin position="112"/>
        <end position="135"/>
    </location>
</feature>
<gene>
    <name evidence="2" type="ORF">EGK68_21920</name>
</gene>
<dbReference type="Proteomes" id="UP000275321">
    <property type="component" value="Unassembled WGS sequence"/>
</dbReference>
<dbReference type="AlphaFoldDB" id="A0A427KG26"/>
<reference evidence="2 3" key="1">
    <citation type="submission" date="2018-10" db="EMBL/GenBank/DDBJ databases">
        <title>Transmission dynamics of multidrug resistant bacteria on intensive care unit surfaces.</title>
        <authorList>
            <person name="D'Souza A.W."/>
            <person name="Potter R.F."/>
            <person name="Wallace M."/>
            <person name="Shupe A."/>
            <person name="Patel S."/>
            <person name="Sun S."/>
            <person name="Gul D."/>
            <person name="Kwon J.H."/>
            <person name="Andleeb S."/>
            <person name="Burnham C.-A.D."/>
            <person name="Dantas G."/>
        </authorList>
    </citation>
    <scope>NUCLEOTIDE SEQUENCE [LARGE SCALE GENOMIC DNA]</scope>
    <source>
        <strain evidence="2 3">EC_073</strain>
    </source>
</reference>
<proteinExistence type="predicted"/>
<dbReference type="Pfam" id="PF13988">
    <property type="entry name" value="DUF4225"/>
    <property type="match status" value="1"/>
</dbReference>
<sequence>MDIALLNRGWNRTWSNTMVNLEARKVIETANRLSAYYLQDGLTRIKFVEEIKQVVEKEFATARRAKTDEECIECLKNLRAEKENLLEQERLLRTRSAQLYAKVEFVRENNKIVGYVISAVHIVITGAALFGGMVMMSTMTPVGVLAGAVLFVDGINGITKEAHHLRYGEQSQSEGIFADGAMETAQFLGFSPKNGLAFYNTVTLGAGVYSIFGLARKPGAWRLFRWLPRDYYRKVDTMSKPKLTMKIAGYSVKAKVIFDLLTTENGTD</sequence>
<evidence type="ECO:0000256" key="1">
    <source>
        <dbReference type="SAM" id="Phobius"/>
    </source>
</evidence>
<dbReference type="EMBL" id="RHWT01000040">
    <property type="protein sequence ID" value="RSB27191.1"/>
    <property type="molecule type" value="Genomic_DNA"/>
</dbReference>